<evidence type="ECO:0000256" key="2">
    <source>
        <dbReference type="ARBA" id="ARBA00022448"/>
    </source>
</evidence>
<keyword evidence="7" id="KW-0675">Receptor</keyword>
<dbReference type="SUPFAM" id="SSF53850">
    <property type="entry name" value="Periplasmic binding protein-like II"/>
    <property type="match status" value="1"/>
</dbReference>
<evidence type="ECO:0000256" key="8">
    <source>
        <dbReference type="ARBA" id="ARBA00023180"/>
    </source>
</evidence>
<dbReference type="InterPro" id="IPR001320">
    <property type="entry name" value="Iontro_rcpt_C"/>
</dbReference>
<keyword evidence="10" id="KW-0407">Ion channel</keyword>
<dbReference type="InterPro" id="IPR019594">
    <property type="entry name" value="Glu/Gly-bd"/>
</dbReference>
<comment type="subcellular location">
    <subcellularLocation>
        <location evidence="1">Membrane</location>
        <topology evidence="1">Multi-pass membrane protein</topology>
    </subcellularLocation>
</comment>
<dbReference type="Proteomes" id="UP000593567">
    <property type="component" value="Unassembled WGS sequence"/>
</dbReference>
<protein>
    <recommendedName>
        <fullName evidence="12">Ionotropic glutamate receptor L-glutamate and glycine-binding domain-containing protein</fullName>
    </recommendedName>
</protein>
<comment type="caution">
    <text evidence="13">The sequence shown here is derived from an EMBL/GenBank/DDBJ whole genome shotgun (WGS) entry which is preliminary data.</text>
</comment>
<keyword evidence="8" id="KW-0325">Glycoprotein</keyword>
<reference evidence="13" key="1">
    <citation type="submission" date="2020-06" db="EMBL/GenBank/DDBJ databases">
        <title>Draft genome of Bugula neritina, a colonial animal packing powerful symbionts and potential medicines.</title>
        <authorList>
            <person name="Rayko M."/>
        </authorList>
    </citation>
    <scope>NUCLEOTIDE SEQUENCE [LARGE SCALE GENOMIC DNA]</scope>
    <source>
        <strain evidence="13">Kwan_BN1</strain>
    </source>
</reference>
<evidence type="ECO:0000313" key="14">
    <source>
        <dbReference type="Proteomes" id="UP000593567"/>
    </source>
</evidence>
<keyword evidence="2" id="KW-0813">Transport</keyword>
<evidence type="ECO:0000256" key="4">
    <source>
        <dbReference type="ARBA" id="ARBA00022989"/>
    </source>
</evidence>
<keyword evidence="9" id="KW-1071">Ligand-gated ion channel</keyword>
<evidence type="ECO:0000256" key="10">
    <source>
        <dbReference type="ARBA" id="ARBA00023303"/>
    </source>
</evidence>
<keyword evidence="5" id="KW-0406">Ion transport</keyword>
<keyword evidence="14" id="KW-1185">Reference proteome</keyword>
<feature type="transmembrane region" description="Helical" evidence="11">
    <location>
        <begin position="79"/>
        <end position="98"/>
    </location>
</feature>
<accession>A0A7J7KQS7</accession>
<dbReference type="OrthoDB" id="5984008at2759"/>
<dbReference type="SMART" id="SM00918">
    <property type="entry name" value="Lig_chan-Glu_bd"/>
    <property type="match status" value="1"/>
</dbReference>
<evidence type="ECO:0000313" key="13">
    <source>
        <dbReference type="EMBL" id="KAF6040445.1"/>
    </source>
</evidence>
<feature type="domain" description="Ionotropic glutamate receptor L-glutamate and glycine-binding" evidence="12">
    <location>
        <begin position="11"/>
        <end position="78"/>
    </location>
</feature>
<keyword evidence="6 11" id="KW-0472">Membrane</keyword>
<evidence type="ECO:0000256" key="1">
    <source>
        <dbReference type="ARBA" id="ARBA00004141"/>
    </source>
</evidence>
<dbReference type="Gene3D" id="1.10.287.70">
    <property type="match status" value="1"/>
</dbReference>
<evidence type="ECO:0000256" key="5">
    <source>
        <dbReference type="ARBA" id="ARBA00023065"/>
    </source>
</evidence>
<proteinExistence type="predicted"/>
<keyword evidence="4 11" id="KW-1133">Transmembrane helix</keyword>
<evidence type="ECO:0000256" key="9">
    <source>
        <dbReference type="ARBA" id="ARBA00023286"/>
    </source>
</evidence>
<dbReference type="EMBL" id="VXIV02000139">
    <property type="protein sequence ID" value="KAF6040445.1"/>
    <property type="molecule type" value="Genomic_DNA"/>
</dbReference>
<dbReference type="Pfam" id="PF00060">
    <property type="entry name" value="Lig_chan"/>
    <property type="match status" value="1"/>
</dbReference>
<name>A0A7J7KQS7_BUGNE</name>
<evidence type="ECO:0000256" key="7">
    <source>
        <dbReference type="ARBA" id="ARBA00023170"/>
    </source>
</evidence>
<dbReference type="GO" id="GO:0016020">
    <property type="term" value="C:membrane"/>
    <property type="evidence" value="ECO:0007669"/>
    <property type="project" value="UniProtKB-SubCell"/>
</dbReference>
<dbReference type="GO" id="GO:0015276">
    <property type="term" value="F:ligand-gated monoatomic ion channel activity"/>
    <property type="evidence" value="ECO:0007669"/>
    <property type="project" value="InterPro"/>
</dbReference>
<keyword evidence="3 11" id="KW-0812">Transmembrane</keyword>
<evidence type="ECO:0000256" key="11">
    <source>
        <dbReference type="SAM" id="Phobius"/>
    </source>
</evidence>
<dbReference type="Pfam" id="PF10613">
    <property type="entry name" value="Lig_chan-Glu_bd"/>
    <property type="match status" value="1"/>
</dbReference>
<dbReference type="AlphaFoldDB" id="A0A7J7KQS7"/>
<sequence length="144" mass="16254">MAALACCKGRPYAFYKPGAENNPNIPNNERFDGYIVEFVKAVMGLLEIDYKLVPVKDHAYGSQLANGSWDGMVGELIRGVWMCIGFAYIGVSVVLFLVGRFSPYEWHIETQGPEAKMRNEFSVWNSLWFVFSTLMQQGCEVAPR</sequence>
<gene>
    <name evidence="13" type="ORF">EB796_001227</name>
</gene>
<organism evidence="13 14">
    <name type="scientific">Bugula neritina</name>
    <name type="common">Brown bryozoan</name>
    <name type="synonym">Sertularia neritina</name>
    <dbReference type="NCBI Taxonomy" id="10212"/>
    <lineage>
        <taxon>Eukaryota</taxon>
        <taxon>Metazoa</taxon>
        <taxon>Spiralia</taxon>
        <taxon>Lophotrochozoa</taxon>
        <taxon>Bryozoa</taxon>
        <taxon>Gymnolaemata</taxon>
        <taxon>Cheilostomatida</taxon>
        <taxon>Flustrina</taxon>
        <taxon>Buguloidea</taxon>
        <taxon>Bugulidae</taxon>
        <taxon>Bugula</taxon>
    </lineage>
</organism>
<evidence type="ECO:0000259" key="12">
    <source>
        <dbReference type="SMART" id="SM00918"/>
    </source>
</evidence>
<evidence type="ECO:0000256" key="6">
    <source>
        <dbReference type="ARBA" id="ARBA00023136"/>
    </source>
</evidence>
<evidence type="ECO:0000256" key="3">
    <source>
        <dbReference type="ARBA" id="ARBA00022692"/>
    </source>
</evidence>